<feature type="region of interest" description="Disordered" evidence="1">
    <location>
        <begin position="172"/>
        <end position="231"/>
    </location>
</feature>
<feature type="compositionally biased region" description="Polar residues" evidence="1">
    <location>
        <begin position="18"/>
        <end position="28"/>
    </location>
</feature>
<dbReference type="Pfam" id="PF21743">
    <property type="entry name" value="PTM_DIR17_Tudor"/>
    <property type="match status" value="1"/>
</dbReference>
<dbReference type="Proteomes" id="UP000693981">
    <property type="component" value="Unassembled WGS sequence"/>
</dbReference>
<dbReference type="PANTHER" id="PTHR37384">
    <property type="entry name" value="OS01G0835600 PROTEIN"/>
    <property type="match status" value="1"/>
</dbReference>
<sequence>MPARPASSGEVSPPSVAPATQVTSSGFSSAPVAPVMASTHSRRRKGDAGWLKSNTADAQNQNGNEGSSPSSSGTQDEDIRSKSRPGSAGSQDSSSSKKEDAAPMDANRQKAVNATQFSSLSSGSAALLQLREHARNASPSAVNRSNGGTQSAGSGSGANRAVENVQKKLPPQTAMNAGVGPNQLNAFHGSRSASHEQEQNPMIPQDEEMNGDDDVDDLDDDPNTPPSPSERDVRIMFHGREIYAEDLIGLRVAKTFAGLGRFLGQVVKFDHRAALYTVVYADGDAEDLSIDGTLHILIQDEIERADPAQVPPAISLLFKKGEEPASPDSGDFMMQQPATQQHRAPQQRPRIQVSDREAQFVISLFENHALPSLVRQGWRVQTSTSGSGETRFVSPVREIFTSSLDVVGYIASNEELLASCFPANIPLVLVVTVVVTAEHGNVRPQMHRVWNSSTASERAKCGKKPMEKLHFQRVVV</sequence>
<dbReference type="EMBL" id="JAGDFL010000147">
    <property type="protein sequence ID" value="KAG7396628.1"/>
    <property type="molecule type" value="Genomic_DNA"/>
</dbReference>
<evidence type="ECO:0000313" key="4">
    <source>
        <dbReference type="Proteomes" id="UP000693981"/>
    </source>
</evidence>
<protein>
    <recommendedName>
        <fullName evidence="2">PTM/DIR17-like Tudor domain-containing protein</fullName>
    </recommendedName>
</protein>
<reference evidence="3" key="1">
    <citation type="submission" date="2021-02" db="EMBL/GenBank/DDBJ databases">
        <authorList>
            <person name="Palmer J.M."/>
        </authorList>
    </citation>
    <scope>NUCLEOTIDE SEQUENCE</scope>
    <source>
        <strain evidence="3">SCRP23</strain>
    </source>
</reference>
<dbReference type="PANTHER" id="PTHR37384:SF1">
    <property type="entry name" value="OS01G0835600 PROTEIN"/>
    <property type="match status" value="1"/>
</dbReference>
<feature type="compositionally biased region" description="Low complexity" evidence="1">
    <location>
        <begin position="84"/>
        <end position="94"/>
    </location>
</feature>
<keyword evidence="4" id="KW-1185">Reference proteome</keyword>
<feature type="compositionally biased region" description="Low complexity" evidence="1">
    <location>
        <begin position="118"/>
        <end position="129"/>
    </location>
</feature>
<feature type="compositionally biased region" description="Acidic residues" evidence="1">
    <location>
        <begin position="205"/>
        <end position="222"/>
    </location>
</feature>
<organism evidence="3 4">
    <name type="scientific">Phytophthora boehmeriae</name>
    <dbReference type="NCBI Taxonomy" id="109152"/>
    <lineage>
        <taxon>Eukaryota</taxon>
        <taxon>Sar</taxon>
        <taxon>Stramenopiles</taxon>
        <taxon>Oomycota</taxon>
        <taxon>Peronosporomycetes</taxon>
        <taxon>Peronosporales</taxon>
        <taxon>Peronosporaceae</taxon>
        <taxon>Phytophthora</taxon>
    </lineage>
</organism>
<dbReference type="InterPro" id="IPR047365">
    <property type="entry name" value="Tudor_AtPTM-like"/>
</dbReference>
<dbReference type="OrthoDB" id="168165at2759"/>
<evidence type="ECO:0000259" key="2">
    <source>
        <dbReference type="Pfam" id="PF21743"/>
    </source>
</evidence>
<dbReference type="CDD" id="cd20401">
    <property type="entry name" value="Tudor_AtPTM-like"/>
    <property type="match status" value="1"/>
</dbReference>
<gene>
    <name evidence="3" type="ORF">PHYBOEH_002002</name>
</gene>
<feature type="region of interest" description="Disordered" evidence="1">
    <location>
        <begin position="1"/>
        <end position="160"/>
    </location>
</feature>
<feature type="compositionally biased region" description="Low complexity" evidence="1">
    <location>
        <begin position="145"/>
        <end position="159"/>
    </location>
</feature>
<comment type="caution">
    <text evidence="3">The sequence shown here is derived from an EMBL/GenBank/DDBJ whole genome shotgun (WGS) entry which is preliminary data.</text>
</comment>
<evidence type="ECO:0000256" key="1">
    <source>
        <dbReference type="SAM" id="MobiDB-lite"/>
    </source>
</evidence>
<evidence type="ECO:0000313" key="3">
    <source>
        <dbReference type="EMBL" id="KAG7396628.1"/>
    </source>
</evidence>
<feature type="compositionally biased region" description="Low complexity" evidence="1">
    <location>
        <begin position="59"/>
        <end position="74"/>
    </location>
</feature>
<accession>A0A8T1WWM3</accession>
<dbReference type="AlphaFoldDB" id="A0A8T1WWM3"/>
<feature type="domain" description="PTM/DIR17-like Tudor" evidence="2">
    <location>
        <begin position="249"/>
        <end position="291"/>
    </location>
</feature>
<proteinExistence type="predicted"/>
<name>A0A8T1WWM3_9STRA</name>